<sequence length="57" mass="6311">MAPSEYWATDIMELVDHAMKEGEPLVSCDPTFYATFKTADGGILFSCPSYETTTELV</sequence>
<gene>
    <name evidence="1" type="ordered locus">VIT_18s0001g08590</name>
</gene>
<dbReference type="Proteomes" id="UP000009183">
    <property type="component" value="Chromosome 18"/>
</dbReference>
<reference evidence="2" key="1">
    <citation type="journal article" date="2007" name="Nature">
        <title>The grapevine genome sequence suggests ancestral hexaploidization in major angiosperm phyla.</title>
        <authorList>
            <consortium name="The French-Italian Public Consortium for Grapevine Genome Characterization."/>
            <person name="Jaillon O."/>
            <person name="Aury J.-M."/>
            <person name="Noel B."/>
            <person name="Policriti A."/>
            <person name="Clepet C."/>
            <person name="Casagrande A."/>
            <person name="Choisne N."/>
            <person name="Aubourg S."/>
            <person name="Vitulo N."/>
            <person name="Jubin C."/>
            <person name="Vezzi A."/>
            <person name="Legeai F."/>
            <person name="Hugueney P."/>
            <person name="Dasilva C."/>
            <person name="Horner D."/>
            <person name="Mica E."/>
            <person name="Jublot D."/>
            <person name="Poulain J."/>
            <person name="Bruyere C."/>
            <person name="Billault A."/>
            <person name="Segurens B."/>
            <person name="Gouyvenoux M."/>
            <person name="Ugarte E."/>
            <person name="Cattonaro F."/>
            <person name="Anthouard V."/>
            <person name="Vico V."/>
            <person name="Del Fabbro C."/>
            <person name="Alaux M."/>
            <person name="Di Gaspero G."/>
            <person name="Dumas V."/>
            <person name="Felice N."/>
            <person name="Paillard S."/>
            <person name="Juman I."/>
            <person name="Moroldo M."/>
            <person name="Scalabrin S."/>
            <person name="Canaguier A."/>
            <person name="Le Clainche I."/>
            <person name="Malacrida G."/>
            <person name="Durand E."/>
            <person name="Pesole G."/>
            <person name="Laucou V."/>
            <person name="Chatelet P."/>
            <person name="Merdinoglu D."/>
            <person name="Delledonne M."/>
            <person name="Pezzotti M."/>
            <person name="Lecharny A."/>
            <person name="Scarpelli C."/>
            <person name="Artiguenave F."/>
            <person name="Pe M.E."/>
            <person name="Valle G."/>
            <person name="Morgante M."/>
            <person name="Caboche M."/>
            <person name="Adam-Blondon A.-F."/>
            <person name="Weissenbach J."/>
            <person name="Quetier F."/>
            <person name="Wincker P."/>
        </authorList>
    </citation>
    <scope>NUCLEOTIDE SEQUENCE [LARGE SCALE GENOMIC DNA]</scope>
    <source>
        <strain evidence="2">cv. Pinot noir / PN40024</strain>
    </source>
</reference>
<dbReference type="HOGENOM" id="CLU_3000328_0_0_1"/>
<evidence type="ECO:0000313" key="1">
    <source>
        <dbReference type="EMBL" id="CCB45723.1"/>
    </source>
</evidence>
<evidence type="ECO:0000313" key="2">
    <source>
        <dbReference type="Proteomes" id="UP000009183"/>
    </source>
</evidence>
<dbReference type="AlphaFoldDB" id="F6H172"/>
<name>F6H172_VITVI</name>
<organism evidence="1 2">
    <name type="scientific">Vitis vinifera</name>
    <name type="common">Grape</name>
    <dbReference type="NCBI Taxonomy" id="29760"/>
    <lineage>
        <taxon>Eukaryota</taxon>
        <taxon>Viridiplantae</taxon>
        <taxon>Streptophyta</taxon>
        <taxon>Embryophyta</taxon>
        <taxon>Tracheophyta</taxon>
        <taxon>Spermatophyta</taxon>
        <taxon>Magnoliopsida</taxon>
        <taxon>eudicotyledons</taxon>
        <taxon>Gunneridae</taxon>
        <taxon>Pentapetalae</taxon>
        <taxon>rosids</taxon>
        <taxon>Vitales</taxon>
        <taxon>Vitaceae</taxon>
        <taxon>Viteae</taxon>
        <taxon>Vitis</taxon>
    </lineage>
</organism>
<dbReference type="InParanoid" id="F6H172"/>
<dbReference type="PaxDb" id="29760-VIT_18s0001g08590.t01"/>
<protein>
    <submittedName>
        <fullName evidence="1">Uncharacterized protein</fullName>
    </submittedName>
</protein>
<keyword evidence="2" id="KW-1185">Reference proteome</keyword>
<dbReference type="EMBL" id="FN595227">
    <property type="protein sequence ID" value="CCB45723.1"/>
    <property type="molecule type" value="Genomic_DNA"/>
</dbReference>
<proteinExistence type="predicted"/>
<accession>F6H172</accession>